<name>A0ABP7MCM6_9GAMM</name>
<dbReference type="Gene3D" id="3.40.50.10230">
    <property type="entry name" value="Cobalamin biosynthesis CobH/CbiC, precorrin-8X methylmutase"/>
    <property type="match status" value="1"/>
</dbReference>
<sequence>MTFDNRTDVTTPPYEYEKDPHAIEVESFRQIRALCNLEGLTEEEAQVAMRLVHTCGDPSIMDDIFLSKKAVQSGIQAAANDATLLCDVEMVKHGLTRRFQNSEALCFLNHPEVPELAKQRGETRSMAALEMWKPQLKDSVVLIGNAPTALFRLLEMINQGGEKPALIIGIPVGFVGAAESKEALIEAAEAHDLNAISVRGRRGGSALTASAWNACLRLSRGIRF</sequence>
<comment type="pathway">
    <text evidence="1">Cofactor biosynthesis; adenosylcobalamin biosynthesis.</text>
</comment>
<dbReference type="Proteomes" id="UP001501565">
    <property type="component" value="Unassembled WGS sequence"/>
</dbReference>
<dbReference type="InterPro" id="IPR036588">
    <property type="entry name" value="CobH/CbiC_sf"/>
</dbReference>
<protein>
    <submittedName>
        <fullName evidence="6">Precorrin-8X methylmutase</fullName>
    </submittedName>
</protein>
<gene>
    <name evidence="6" type="ORF">GCM10022277_13230</name>
</gene>
<feature type="domain" description="Cobalamin biosynthesis precorrin-8X methylmutase CobH/CbiC" evidence="5">
    <location>
        <begin position="23"/>
        <end position="217"/>
    </location>
</feature>
<evidence type="ECO:0000259" key="5">
    <source>
        <dbReference type="Pfam" id="PF02570"/>
    </source>
</evidence>
<dbReference type="RefSeq" id="WP_344796725.1">
    <property type="nucleotide sequence ID" value="NZ_BAABBN010000004.1"/>
</dbReference>
<keyword evidence="4" id="KW-0413">Isomerase</keyword>
<reference evidence="7" key="1">
    <citation type="journal article" date="2019" name="Int. J. Syst. Evol. Microbiol.">
        <title>The Global Catalogue of Microorganisms (GCM) 10K type strain sequencing project: providing services to taxonomists for standard genome sequencing and annotation.</title>
        <authorList>
            <consortium name="The Broad Institute Genomics Platform"/>
            <consortium name="The Broad Institute Genome Sequencing Center for Infectious Disease"/>
            <person name="Wu L."/>
            <person name="Ma J."/>
        </authorList>
    </citation>
    <scope>NUCLEOTIDE SEQUENCE [LARGE SCALE GENOMIC DNA]</scope>
    <source>
        <strain evidence="7">JCM 17551</strain>
    </source>
</reference>
<dbReference type="InterPro" id="IPR003722">
    <property type="entry name" value="Cbl_synth_CobH/CbiC"/>
</dbReference>
<comment type="caution">
    <text evidence="6">The sequence shown here is derived from an EMBL/GenBank/DDBJ whole genome shotgun (WGS) entry which is preliminary data.</text>
</comment>
<comment type="similarity">
    <text evidence="2">Belongs to the CobH/CbiC family.</text>
</comment>
<keyword evidence="7" id="KW-1185">Reference proteome</keyword>
<evidence type="ECO:0000256" key="1">
    <source>
        <dbReference type="ARBA" id="ARBA00004953"/>
    </source>
</evidence>
<keyword evidence="3" id="KW-0169">Cobalamin biosynthesis</keyword>
<evidence type="ECO:0000256" key="3">
    <source>
        <dbReference type="ARBA" id="ARBA00022573"/>
    </source>
</evidence>
<accession>A0ABP7MCM6</accession>
<organism evidence="6 7">
    <name type="scientific">Litoribacillus peritrichatus</name>
    <dbReference type="NCBI Taxonomy" id="718191"/>
    <lineage>
        <taxon>Bacteria</taxon>
        <taxon>Pseudomonadati</taxon>
        <taxon>Pseudomonadota</taxon>
        <taxon>Gammaproteobacteria</taxon>
        <taxon>Oceanospirillales</taxon>
        <taxon>Oceanospirillaceae</taxon>
        <taxon>Litoribacillus</taxon>
    </lineage>
</organism>
<evidence type="ECO:0000256" key="2">
    <source>
        <dbReference type="ARBA" id="ARBA00009774"/>
    </source>
</evidence>
<dbReference type="PANTHER" id="PTHR43588">
    <property type="entry name" value="COBALT-PRECORRIN-8 METHYLMUTASE"/>
    <property type="match status" value="1"/>
</dbReference>
<evidence type="ECO:0000313" key="6">
    <source>
        <dbReference type="EMBL" id="GAA3919211.1"/>
    </source>
</evidence>
<evidence type="ECO:0000313" key="7">
    <source>
        <dbReference type="Proteomes" id="UP001501565"/>
    </source>
</evidence>
<dbReference type="SUPFAM" id="SSF63965">
    <property type="entry name" value="Precorrin-8X methylmutase CbiC/CobH"/>
    <property type="match status" value="1"/>
</dbReference>
<dbReference type="EMBL" id="BAABBN010000004">
    <property type="protein sequence ID" value="GAA3919211.1"/>
    <property type="molecule type" value="Genomic_DNA"/>
</dbReference>
<evidence type="ECO:0000256" key="4">
    <source>
        <dbReference type="ARBA" id="ARBA00023235"/>
    </source>
</evidence>
<proteinExistence type="inferred from homology"/>
<dbReference type="Pfam" id="PF02570">
    <property type="entry name" value="CbiC"/>
    <property type="match status" value="1"/>
</dbReference>
<dbReference type="PANTHER" id="PTHR43588:SF1">
    <property type="entry name" value="COBALT-PRECORRIN-8 METHYLMUTASE"/>
    <property type="match status" value="1"/>
</dbReference>